<accession>A0A4D7JIR3</accession>
<protein>
    <recommendedName>
        <fullName evidence="3">Cytochrome c domain-containing protein</fullName>
    </recommendedName>
</protein>
<gene>
    <name evidence="1" type="ORF">DCC35_14555</name>
</gene>
<name>A0A4D7JIR3_9BACT</name>
<evidence type="ECO:0008006" key="3">
    <source>
        <dbReference type="Google" id="ProtNLM"/>
    </source>
</evidence>
<dbReference type="AlphaFoldDB" id="A0A4D7JIR3"/>
<evidence type="ECO:0000313" key="1">
    <source>
        <dbReference type="EMBL" id="QCK15879.1"/>
    </source>
</evidence>
<dbReference type="OrthoDB" id="6402114at2"/>
<keyword evidence="2" id="KW-1185">Reference proteome</keyword>
<dbReference type="Proteomes" id="UP000298616">
    <property type="component" value="Chromosome"/>
</dbReference>
<sequence length="164" mass="18795">MIKKNTFIITALLLGLIILTNFFQINFNRGVISQLINSNDSLSVVVKDLSDKKGFNVHVNMQALQRRQYLLNTSLREEKWELSKYHYERLTELFTQFERANYVTDGKNVSELTRELVDTPLKNISESINSNDKQSALDGSVSLERSCNACHSLSGMDYLNELNN</sequence>
<dbReference type="RefSeq" id="WP_137091477.1">
    <property type="nucleotide sequence ID" value="NZ_CP028923.1"/>
</dbReference>
<reference evidence="1 2" key="1">
    <citation type="submission" date="2018-04" db="EMBL/GenBank/DDBJ databases">
        <title>Complete genome uncultured novel isolate.</title>
        <authorList>
            <person name="Merlino G."/>
        </authorList>
    </citation>
    <scope>NUCLEOTIDE SEQUENCE [LARGE SCALE GENOMIC DNA]</scope>
    <source>
        <strain evidence="2">R1DC9</strain>
    </source>
</reference>
<organism evidence="1 2">
    <name type="scientific">Mangrovivirga cuniculi</name>
    <dbReference type="NCBI Taxonomy" id="2715131"/>
    <lineage>
        <taxon>Bacteria</taxon>
        <taxon>Pseudomonadati</taxon>
        <taxon>Bacteroidota</taxon>
        <taxon>Cytophagia</taxon>
        <taxon>Cytophagales</taxon>
        <taxon>Mangrovivirgaceae</taxon>
        <taxon>Mangrovivirga</taxon>
    </lineage>
</organism>
<proteinExistence type="predicted"/>
<evidence type="ECO:0000313" key="2">
    <source>
        <dbReference type="Proteomes" id="UP000298616"/>
    </source>
</evidence>
<dbReference type="KEGG" id="fpf:DCC35_14555"/>
<dbReference type="EMBL" id="CP028923">
    <property type="protein sequence ID" value="QCK15879.1"/>
    <property type="molecule type" value="Genomic_DNA"/>
</dbReference>